<feature type="transmembrane region" description="Helical" evidence="6">
    <location>
        <begin position="101"/>
        <end position="120"/>
    </location>
</feature>
<dbReference type="OrthoDB" id="9793824at2"/>
<dbReference type="PANTHER" id="PTHR36115">
    <property type="entry name" value="PROLINE-RICH ANTIGEN HOMOLOG-RELATED"/>
    <property type="match status" value="1"/>
</dbReference>
<evidence type="ECO:0000256" key="1">
    <source>
        <dbReference type="ARBA" id="ARBA00004651"/>
    </source>
</evidence>
<evidence type="ECO:0000259" key="7">
    <source>
        <dbReference type="Pfam" id="PF06271"/>
    </source>
</evidence>
<dbReference type="Proteomes" id="UP000002350">
    <property type="component" value="Chromosome"/>
</dbReference>
<keyword evidence="2" id="KW-1003">Cell membrane</keyword>
<dbReference type="RefSeq" id="WP_013049433.1">
    <property type="nucleotide sequence ID" value="NC_014012.1"/>
</dbReference>
<dbReference type="eggNOG" id="COG1714">
    <property type="taxonomic scope" value="Bacteria"/>
</dbReference>
<dbReference type="EMBL" id="AP011177">
    <property type="protein sequence ID" value="BAJ00118.1"/>
    <property type="molecule type" value="Genomic_DNA"/>
</dbReference>
<dbReference type="InterPro" id="IPR051791">
    <property type="entry name" value="Pra-immunoreactive"/>
</dbReference>
<dbReference type="PANTHER" id="PTHR36115:SF4">
    <property type="entry name" value="MEMBRANE PROTEIN"/>
    <property type="match status" value="1"/>
</dbReference>
<sequence>MDNQNYAGLKIRFVAALIDLGIMIPTVYLPLSLIYGGEYWEGEQALHGFWDLFLGYVLPFIATIFFWLKYLGTPGKMITKLKVVDAETGNKLTVIQALGRYFGYFLAALPCFIGLIWIGLDERKQGWHDKLAKTLVIRKAEKG</sequence>
<dbReference type="AlphaFoldDB" id="D4ZDJ6"/>
<keyword evidence="5 6" id="KW-0472">Membrane</keyword>
<evidence type="ECO:0000256" key="5">
    <source>
        <dbReference type="ARBA" id="ARBA00023136"/>
    </source>
</evidence>
<protein>
    <recommendedName>
        <fullName evidence="7">RDD domain-containing protein</fullName>
    </recommendedName>
</protein>
<evidence type="ECO:0000256" key="4">
    <source>
        <dbReference type="ARBA" id="ARBA00022989"/>
    </source>
</evidence>
<keyword evidence="4 6" id="KW-1133">Transmembrane helix</keyword>
<comment type="subcellular location">
    <subcellularLocation>
        <location evidence="1">Cell membrane</location>
        <topology evidence="1">Multi-pass membrane protein</topology>
    </subcellularLocation>
</comment>
<feature type="transmembrane region" description="Helical" evidence="6">
    <location>
        <begin position="12"/>
        <end position="33"/>
    </location>
</feature>
<keyword evidence="3 6" id="KW-0812">Transmembrane</keyword>
<keyword evidence="9" id="KW-1185">Reference proteome</keyword>
<dbReference type="InterPro" id="IPR010432">
    <property type="entry name" value="RDD"/>
</dbReference>
<reference evidence="9" key="1">
    <citation type="journal article" date="2010" name="Mol. Biosyst.">
        <title>Complete genome sequence and comparative analysis of Shewanella violacea, a psychrophilic and piezophilic bacterium from deep sea floor sediments.</title>
        <authorList>
            <person name="Aono E."/>
            <person name="Baba T."/>
            <person name="Ara T."/>
            <person name="Nishi T."/>
            <person name="Nakamichi T."/>
            <person name="Inamoto E."/>
            <person name="Toyonaga H."/>
            <person name="Hasegawa M."/>
            <person name="Takai Y."/>
            <person name="Okumura Y."/>
            <person name="Baba M."/>
            <person name="Tomita M."/>
            <person name="Kato C."/>
            <person name="Oshima T."/>
            <person name="Nakasone K."/>
            <person name="Mori H."/>
        </authorList>
    </citation>
    <scope>NUCLEOTIDE SEQUENCE [LARGE SCALE GENOMIC DNA]</scope>
    <source>
        <strain evidence="9">JCM 10179 / CIP 106290 / LMG 19151 / DSS12</strain>
    </source>
</reference>
<dbReference type="Pfam" id="PF06271">
    <property type="entry name" value="RDD"/>
    <property type="match status" value="1"/>
</dbReference>
<evidence type="ECO:0000313" key="8">
    <source>
        <dbReference type="EMBL" id="BAJ00118.1"/>
    </source>
</evidence>
<gene>
    <name evidence="8" type="ordered locus">SVI_0147</name>
</gene>
<organism evidence="8 9">
    <name type="scientific">Shewanella violacea (strain JCM 10179 / CIP 106290 / LMG 19151 / DSS12)</name>
    <dbReference type="NCBI Taxonomy" id="637905"/>
    <lineage>
        <taxon>Bacteria</taxon>
        <taxon>Pseudomonadati</taxon>
        <taxon>Pseudomonadota</taxon>
        <taxon>Gammaproteobacteria</taxon>
        <taxon>Alteromonadales</taxon>
        <taxon>Shewanellaceae</taxon>
        <taxon>Shewanella</taxon>
    </lineage>
</organism>
<evidence type="ECO:0000256" key="3">
    <source>
        <dbReference type="ARBA" id="ARBA00022692"/>
    </source>
</evidence>
<proteinExistence type="predicted"/>
<evidence type="ECO:0000256" key="2">
    <source>
        <dbReference type="ARBA" id="ARBA00022475"/>
    </source>
</evidence>
<name>D4ZDJ6_SHEVD</name>
<evidence type="ECO:0000313" key="9">
    <source>
        <dbReference type="Proteomes" id="UP000002350"/>
    </source>
</evidence>
<dbReference type="KEGG" id="svo:SVI_0147"/>
<dbReference type="HOGENOM" id="CLU_053152_3_2_6"/>
<dbReference type="STRING" id="637905.SVI_0147"/>
<dbReference type="GO" id="GO:0005886">
    <property type="term" value="C:plasma membrane"/>
    <property type="evidence" value="ECO:0007669"/>
    <property type="project" value="UniProtKB-SubCell"/>
</dbReference>
<accession>D4ZDJ6</accession>
<feature type="transmembrane region" description="Helical" evidence="6">
    <location>
        <begin position="53"/>
        <end position="72"/>
    </location>
</feature>
<feature type="domain" description="RDD" evidence="7">
    <location>
        <begin position="6"/>
        <end position="133"/>
    </location>
</feature>
<evidence type="ECO:0000256" key="6">
    <source>
        <dbReference type="SAM" id="Phobius"/>
    </source>
</evidence>